<protein>
    <submittedName>
        <fullName evidence="1">Uncharacterized protein</fullName>
    </submittedName>
</protein>
<evidence type="ECO:0000313" key="2">
    <source>
        <dbReference type="Proteomes" id="UP000287651"/>
    </source>
</evidence>
<sequence>MRTAHRPVAYEPPASSHHLLPKKLIREELHDRSTKDLCWNCNELWSHDHHCKKGHLLLIGPLEDMDEEVQKHEEEVADEEQQPVDFTMHTLAGYANPQTIKVGGHLKQQPFTVLIDTTSTNNFMNDKVAAQLMLQNEVYNRLDVEVIDGQF</sequence>
<organism evidence="1 2">
    <name type="scientific">Ensete ventricosum</name>
    <name type="common">Abyssinian banana</name>
    <name type="synonym">Musa ensete</name>
    <dbReference type="NCBI Taxonomy" id="4639"/>
    <lineage>
        <taxon>Eukaryota</taxon>
        <taxon>Viridiplantae</taxon>
        <taxon>Streptophyta</taxon>
        <taxon>Embryophyta</taxon>
        <taxon>Tracheophyta</taxon>
        <taxon>Spermatophyta</taxon>
        <taxon>Magnoliopsida</taxon>
        <taxon>Liliopsida</taxon>
        <taxon>Zingiberales</taxon>
        <taxon>Musaceae</taxon>
        <taxon>Ensete</taxon>
    </lineage>
</organism>
<evidence type="ECO:0000313" key="1">
    <source>
        <dbReference type="EMBL" id="RRT57985.1"/>
    </source>
</evidence>
<dbReference type="EMBL" id="AMZH03008907">
    <property type="protein sequence ID" value="RRT57985.1"/>
    <property type="molecule type" value="Genomic_DNA"/>
</dbReference>
<dbReference type="Proteomes" id="UP000287651">
    <property type="component" value="Unassembled WGS sequence"/>
</dbReference>
<dbReference type="AlphaFoldDB" id="A0A426Z1W9"/>
<reference evidence="1 2" key="1">
    <citation type="journal article" date="2014" name="Agronomy (Basel)">
        <title>A Draft Genome Sequence for Ensete ventricosum, the Drought-Tolerant Tree Against Hunger.</title>
        <authorList>
            <person name="Harrison J."/>
            <person name="Moore K.A."/>
            <person name="Paszkiewicz K."/>
            <person name="Jones T."/>
            <person name="Grant M."/>
            <person name="Ambacheew D."/>
            <person name="Muzemil S."/>
            <person name="Studholme D.J."/>
        </authorList>
    </citation>
    <scope>NUCLEOTIDE SEQUENCE [LARGE SCALE GENOMIC DNA]</scope>
</reference>
<name>A0A426Z1W9_ENSVE</name>
<proteinExistence type="predicted"/>
<gene>
    <name evidence="1" type="ORF">B296_00015838</name>
</gene>
<accession>A0A426Z1W9</accession>
<comment type="caution">
    <text evidence="1">The sequence shown here is derived from an EMBL/GenBank/DDBJ whole genome shotgun (WGS) entry which is preliminary data.</text>
</comment>